<reference evidence="5 6" key="1">
    <citation type="submission" date="2019-03" db="EMBL/GenBank/DDBJ databases">
        <title>Genomic Encyclopedia of Type Strains, Phase IV (KMG-IV): sequencing the most valuable type-strain genomes for metagenomic binning, comparative biology and taxonomic classification.</title>
        <authorList>
            <person name="Goeker M."/>
        </authorList>
    </citation>
    <scope>NUCLEOTIDE SEQUENCE [LARGE SCALE GENOMIC DNA]</scope>
    <source>
        <strain evidence="5 6">DSM 101</strain>
    </source>
</reference>
<comment type="cofactor">
    <cofactor evidence="3">
        <name>a divalent metal cation</name>
        <dbReference type="ChEBI" id="CHEBI:60240"/>
    </cofactor>
    <text evidence="3">Binds 2 divalent metal cations per subunit.</text>
</comment>
<feature type="binding site" evidence="3">
    <location>
        <position position="42"/>
    </location>
    <ligand>
        <name>a divalent metal cation</name>
        <dbReference type="ChEBI" id="CHEBI:60240"/>
        <label>1</label>
    </ligand>
</feature>
<evidence type="ECO:0000256" key="1">
    <source>
        <dbReference type="ARBA" id="ARBA00022723"/>
    </source>
</evidence>
<dbReference type="OrthoDB" id="9795018at2"/>
<sequence length="366" mass="40260">MSAGSIFRHPNPLPVGVDSGHAMTVLGPVPVAKLGVTLTHEHILLDASKKWRPPCTCSQMGFAERPVSQDMLGELRLNPIGNRDNCMLLDVALAIDELMMFRELGGESLVDATNVGVGRDPAALQRISRRTGLNIIMGSGFYLEPSHPDYVREASVEQLAEKIIHDVGGGPEQPAVIAGLIGEIGVSPEFTAEEEKCLRAGARAAARTGVPLSVHLPGWLRLGERVLDITEAEGADPRHTILCHMNPSGEDTDYQHRLARRGVFLGYDMIGIDFFFAEKNTQAPSDEQNAIAIRRLIDAGFLQQILISHDVFLKMMLVRYGGHGYGHILRNFVPRLRRHGVNDEQLETLLIENPRYVFSRRETAAA</sequence>
<feature type="binding site" evidence="3">
    <location>
        <position position="215"/>
    </location>
    <ligand>
        <name>a divalent metal cation</name>
        <dbReference type="ChEBI" id="CHEBI:60240"/>
        <label>2</label>
    </ligand>
</feature>
<name>A0A4R1I583_ANCAQ</name>
<dbReference type="InterPro" id="IPR032466">
    <property type="entry name" value="Metal_Hydrolase"/>
</dbReference>
<feature type="binding site" evidence="3">
    <location>
        <position position="40"/>
    </location>
    <ligand>
        <name>a divalent metal cation</name>
        <dbReference type="ChEBI" id="CHEBI:60240"/>
        <label>1</label>
    </ligand>
</feature>
<comment type="caution">
    <text evidence="4">Lacks conserved residue(s) required for the propagation of feature annotation.</text>
</comment>
<feature type="binding site" evidence="3">
    <location>
        <position position="183"/>
    </location>
    <ligand>
        <name>a divalent metal cation</name>
        <dbReference type="ChEBI" id="CHEBI:60240"/>
        <label>1</label>
    </ligand>
</feature>
<dbReference type="InterPro" id="IPR017947">
    <property type="entry name" value="AryldialkylPase_Zn-BS"/>
</dbReference>
<comment type="caution">
    <text evidence="5">The sequence shown here is derived from an EMBL/GenBank/DDBJ whole genome shotgun (WGS) entry which is preliminary data.</text>
</comment>
<keyword evidence="2" id="KW-0378">Hydrolase</keyword>
<dbReference type="Proteomes" id="UP000295030">
    <property type="component" value="Unassembled WGS sequence"/>
</dbReference>
<feature type="binding site" evidence="3">
    <location>
        <position position="183"/>
    </location>
    <ligand>
        <name>a divalent metal cation</name>
        <dbReference type="ChEBI" id="CHEBI:60240"/>
        <label>2</label>
    </ligand>
</feature>
<gene>
    <name evidence="5" type="ORF">EV667_3194</name>
</gene>
<dbReference type="InterPro" id="IPR001559">
    <property type="entry name" value="Phosphotriesterase"/>
</dbReference>
<dbReference type="CDD" id="cd00530">
    <property type="entry name" value="PTE"/>
    <property type="match status" value="1"/>
</dbReference>
<dbReference type="GO" id="GO:0016788">
    <property type="term" value="F:hydrolase activity, acting on ester bonds"/>
    <property type="evidence" value="ECO:0007669"/>
    <property type="project" value="InterPro"/>
</dbReference>
<evidence type="ECO:0000313" key="6">
    <source>
        <dbReference type="Proteomes" id="UP000295030"/>
    </source>
</evidence>
<protein>
    <submittedName>
        <fullName evidence="5">Phosphotriesterase-related protein</fullName>
    </submittedName>
</protein>
<feature type="binding site" evidence="3">
    <location>
        <position position="310"/>
    </location>
    <ligand>
        <name>a divalent metal cation</name>
        <dbReference type="ChEBI" id="CHEBI:60240"/>
        <label>1</label>
    </ligand>
</feature>
<evidence type="ECO:0000313" key="5">
    <source>
        <dbReference type="EMBL" id="TCK29173.1"/>
    </source>
</evidence>
<evidence type="ECO:0000256" key="3">
    <source>
        <dbReference type="PIRSR" id="PIRSR601559-52"/>
    </source>
</evidence>
<dbReference type="Pfam" id="PF02126">
    <property type="entry name" value="PTE"/>
    <property type="match status" value="1"/>
</dbReference>
<dbReference type="PROSITE" id="PS01322">
    <property type="entry name" value="PHOSPHOTRIESTERASE_1"/>
    <property type="match status" value="1"/>
</dbReference>
<keyword evidence="6" id="KW-1185">Reference proteome</keyword>
<dbReference type="PROSITE" id="PS51347">
    <property type="entry name" value="PHOSPHOTRIESTERASE_2"/>
    <property type="match status" value="1"/>
</dbReference>
<feature type="binding site" evidence="3">
    <location>
        <position position="244"/>
    </location>
    <ligand>
        <name>a divalent metal cation</name>
        <dbReference type="ChEBI" id="CHEBI:60240"/>
        <label>2</label>
    </ligand>
</feature>
<accession>A0A4R1I583</accession>
<comment type="similarity">
    <text evidence="4">Belongs to the metallo-dependent hydrolases superfamily. Phosphotriesterase family.</text>
</comment>
<evidence type="ECO:0000256" key="4">
    <source>
        <dbReference type="PROSITE-ProRule" id="PRU00679"/>
    </source>
</evidence>
<dbReference type="EMBL" id="SMFY01000002">
    <property type="protein sequence ID" value="TCK29173.1"/>
    <property type="molecule type" value="Genomic_DNA"/>
</dbReference>
<dbReference type="RefSeq" id="WP_131836241.1">
    <property type="nucleotide sequence ID" value="NZ_SMFY01000002.1"/>
</dbReference>
<dbReference type="GO" id="GO:0008270">
    <property type="term" value="F:zinc ion binding"/>
    <property type="evidence" value="ECO:0007669"/>
    <property type="project" value="InterPro"/>
</dbReference>
<organism evidence="5 6">
    <name type="scientific">Ancylobacter aquaticus</name>
    <dbReference type="NCBI Taxonomy" id="100"/>
    <lineage>
        <taxon>Bacteria</taxon>
        <taxon>Pseudomonadati</taxon>
        <taxon>Pseudomonadota</taxon>
        <taxon>Alphaproteobacteria</taxon>
        <taxon>Hyphomicrobiales</taxon>
        <taxon>Xanthobacteraceae</taxon>
        <taxon>Ancylobacter</taxon>
    </lineage>
</organism>
<dbReference type="Gene3D" id="3.20.20.140">
    <property type="entry name" value="Metal-dependent hydrolases"/>
    <property type="match status" value="1"/>
</dbReference>
<keyword evidence="1 3" id="KW-0479">Metal-binding</keyword>
<evidence type="ECO:0000256" key="2">
    <source>
        <dbReference type="ARBA" id="ARBA00022801"/>
    </source>
</evidence>
<dbReference type="AlphaFoldDB" id="A0A4R1I583"/>
<dbReference type="SUPFAM" id="SSF51556">
    <property type="entry name" value="Metallo-dependent hydrolases"/>
    <property type="match status" value="1"/>
</dbReference>
<dbReference type="PANTHER" id="PTHR10819:SF3">
    <property type="entry name" value="PHOSPHOTRIESTERASE-RELATED PROTEIN"/>
    <property type="match status" value="1"/>
</dbReference>
<dbReference type="PANTHER" id="PTHR10819">
    <property type="entry name" value="PHOSPHOTRIESTERASE-RELATED"/>
    <property type="match status" value="1"/>
</dbReference>
<proteinExistence type="inferred from homology"/>